<protein>
    <submittedName>
        <fullName evidence="1">Alkaline phosphatase family protein</fullName>
    </submittedName>
</protein>
<name>A0ABD5P6V5_9EURY</name>
<keyword evidence="2" id="KW-1185">Reference proteome</keyword>
<dbReference type="PANTHER" id="PTHR10151:SF120">
    <property type="entry name" value="BIS(5'-ADENOSYL)-TRIPHOSPHATASE"/>
    <property type="match status" value="1"/>
</dbReference>
<dbReference type="EMBL" id="JBHSDS010000002">
    <property type="protein sequence ID" value="MFC4356589.1"/>
    <property type="molecule type" value="Genomic_DNA"/>
</dbReference>
<reference evidence="1 2" key="1">
    <citation type="journal article" date="2019" name="Int. J. Syst. Evol. Microbiol.">
        <title>The Global Catalogue of Microorganisms (GCM) 10K type strain sequencing project: providing services to taxonomists for standard genome sequencing and annotation.</title>
        <authorList>
            <consortium name="The Broad Institute Genomics Platform"/>
            <consortium name="The Broad Institute Genome Sequencing Center for Infectious Disease"/>
            <person name="Wu L."/>
            <person name="Ma J."/>
        </authorList>
    </citation>
    <scope>NUCLEOTIDE SEQUENCE [LARGE SCALE GENOMIC DNA]</scope>
    <source>
        <strain evidence="1 2">CGMCC 1.12553</strain>
    </source>
</reference>
<dbReference type="AlphaFoldDB" id="A0ABD5P6V5"/>
<accession>A0ABD5P6V5</accession>
<dbReference type="Pfam" id="PF01663">
    <property type="entry name" value="Phosphodiest"/>
    <property type="match status" value="1"/>
</dbReference>
<dbReference type="Proteomes" id="UP001595921">
    <property type="component" value="Unassembled WGS sequence"/>
</dbReference>
<dbReference type="PANTHER" id="PTHR10151">
    <property type="entry name" value="ECTONUCLEOTIDE PYROPHOSPHATASE/PHOSPHODIESTERASE"/>
    <property type="match status" value="1"/>
</dbReference>
<organism evidence="1 2">
    <name type="scientific">Halobium salinum</name>
    <dbReference type="NCBI Taxonomy" id="1364940"/>
    <lineage>
        <taxon>Archaea</taxon>
        <taxon>Methanobacteriati</taxon>
        <taxon>Methanobacteriota</taxon>
        <taxon>Stenosarchaea group</taxon>
        <taxon>Halobacteria</taxon>
        <taxon>Halobacteriales</taxon>
        <taxon>Haloferacaceae</taxon>
        <taxon>Halobium</taxon>
    </lineage>
</organism>
<gene>
    <name evidence="1" type="ORF">ACFO0N_01350</name>
</gene>
<dbReference type="InterPro" id="IPR017850">
    <property type="entry name" value="Alkaline_phosphatase_core_sf"/>
</dbReference>
<evidence type="ECO:0000313" key="1">
    <source>
        <dbReference type="EMBL" id="MFC4356589.1"/>
    </source>
</evidence>
<comment type="caution">
    <text evidence="1">The sequence shown here is derived from an EMBL/GenBank/DDBJ whole genome shotgun (WGS) entry which is preliminary data.</text>
</comment>
<dbReference type="RefSeq" id="WP_267625024.1">
    <property type="nucleotide sequence ID" value="NZ_JAODIW010000010.1"/>
</dbReference>
<dbReference type="GO" id="GO:0016787">
    <property type="term" value="F:hydrolase activity"/>
    <property type="evidence" value="ECO:0007669"/>
    <property type="project" value="UniProtKB-ARBA"/>
</dbReference>
<dbReference type="Gene3D" id="3.40.720.10">
    <property type="entry name" value="Alkaline Phosphatase, subunit A"/>
    <property type="match status" value="2"/>
</dbReference>
<dbReference type="SUPFAM" id="SSF53649">
    <property type="entry name" value="Alkaline phosphatase-like"/>
    <property type="match status" value="1"/>
</dbReference>
<proteinExistence type="predicted"/>
<evidence type="ECO:0000313" key="2">
    <source>
        <dbReference type="Proteomes" id="UP001595921"/>
    </source>
</evidence>
<sequence>MIVLGLDGATFSLIRPWADAGELPAFARLFEESVSGPLESTVPEVTVPAWPAFATGREPSVLDMYGFTHFNRDTKELDLSHDEFVPGKMWDAVSDQGGRCVVFNIPGSYPWQAIDGTIVAAAPEYKDSYSHPPEAWDELQDVVGEYKLRNDERPGSREYVDLSLSLVDKRFDGFEHFVRKEEPELAVGLIRATDRVAHHYWGPDDTPPASTENAIFEVYQRVDERLGEFLDAHGDEDVLLMSDHGFEKVRRKFAPNRALQDAGLVSLSDGGGDNTKALLGKARLAAREALYRTGLLTAVRQLVPESALTGIPDGSALGLDNAINLGRVDWARTRAVADIGQKSTLVYTFADDPDEIAAVCDEAESALREAAESVGLDVRFDRLRRGGPHTPDLTMVIETPRVHASSRLDVDDLLFDADTSGHARDGILFARGPSFRDGTVEGASLTDLAPTILHALGYEIPASAAGRVLDVFDTGSDPANREPAYYDFVGGDAVTGAEGGVSGDEDREDEVKDRLRELGYLE</sequence>
<dbReference type="InterPro" id="IPR002591">
    <property type="entry name" value="Phosphodiest/P_Trfase"/>
</dbReference>